<reference evidence="1 2" key="2">
    <citation type="journal article" date="2017" name="Nature">
        <title>The Apostasia genome and the evolution of orchids.</title>
        <authorList>
            <person name="Zhang G.Q."/>
            <person name="Liu K.W."/>
            <person name="Li Z."/>
            <person name="Lohaus R."/>
            <person name="Hsiao Y.Y."/>
            <person name="Niu S.C."/>
            <person name="Wang J.Y."/>
            <person name="Lin Y.C."/>
            <person name="Xu Q."/>
            <person name="Chen L.J."/>
            <person name="Yoshida K."/>
            <person name="Fujiwara S."/>
            <person name="Wang Z.W."/>
            <person name="Zhang Y.Q."/>
            <person name="Mitsuda N."/>
            <person name="Wang M."/>
            <person name="Liu G.H."/>
            <person name="Pecoraro L."/>
            <person name="Huang H.X."/>
            <person name="Xiao X.J."/>
            <person name="Lin M."/>
            <person name="Wu X.Y."/>
            <person name="Wu W.L."/>
            <person name="Chen Y.Y."/>
            <person name="Chang S.B."/>
            <person name="Sakamoto S."/>
            <person name="Ohme-Takagi M."/>
            <person name="Yagi M."/>
            <person name="Zeng S.J."/>
            <person name="Shen C.Y."/>
            <person name="Yeh C.M."/>
            <person name="Luo Y.B."/>
            <person name="Tsai W.C."/>
            <person name="Van de Peer Y."/>
            <person name="Liu Z.J."/>
        </authorList>
    </citation>
    <scope>NUCLEOTIDE SEQUENCE [LARGE SCALE GENOMIC DNA]</scope>
    <source>
        <tissue evidence="1">The whole plant</tissue>
    </source>
</reference>
<proteinExistence type="predicted"/>
<name>A0A2I0VP18_9ASPA</name>
<organism evidence="1 2">
    <name type="scientific">Dendrobium catenatum</name>
    <dbReference type="NCBI Taxonomy" id="906689"/>
    <lineage>
        <taxon>Eukaryota</taxon>
        <taxon>Viridiplantae</taxon>
        <taxon>Streptophyta</taxon>
        <taxon>Embryophyta</taxon>
        <taxon>Tracheophyta</taxon>
        <taxon>Spermatophyta</taxon>
        <taxon>Magnoliopsida</taxon>
        <taxon>Liliopsida</taxon>
        <taxon>Asparagales</taxon>
        <taxon>Orchidaceae</taxon>
        <taxon>Epidendroideae</taxon>
        <taxon>Malaxideae</taxon>
        <taxon>Dendrobiinae</taxon>
        <taxon>Dendrobium</taxon>
    </lineage>
</organism>
<reference evidence="1 2" key="1">
    <citation type="journal article" date="2016" name="Sci. Rep.">
        <title>The Dendrobium catenatum Lindl. genome sequence provides insights into polysaccharide synthase, floral development and adaptive evolution.</title>
        <authorList>
            <person name="Zhang G.Q."/>
            <person name="Xu Q."/>
            <person name="Bian C."/>
            <person name="Tsai W.C."/>
            <person name="Yeh C.M."/>
            <person name="Liu K.W."/>
            <person name="Yoshida K."/>
            <person name="Zhang L.S."/>
            <person name="Chang S.B."/>
            <person name="Chen F."/>
            <person name="Shi Y."/>
            <person name="Su Y.Y."/>
            <person name="Zhang Y.Q."/>
            <person name="Chen L.J."/>
            <person name="Yin Y."/>
            <person name="Lin M."/>
            <person name="Huang H."/>
            <person name="Deng H."/>
            <person name="Wang Z.W."/>
            <person name="Zhu S.L."/>
            <person name="Zhao X."/>
            <person name="Deng C."/>
            <person name="Niu S.C."/>
            <person name="Huang J."/>
            <person name="Wang M."/>
            <person name="Liu G.H."/>
            <person name="Yang H.J."/>
            <person name="Xiao X.J."/>
            <person name="Hsiao Y.Y."/>
            <person name="Wu W.L."/>
            <person name="Chen Y.Y."/>
            <person name="Mitsuda N."/>
            <person name="Ohme-Takagi M."/>
            <person name="Luo Y.B."/>
            <person name="Van de Peer Y."/>
            <person name="Liu Z.J."/>
        </authorList>
    </citation>
    <scope>NUCLEOTIDE SEQUENCE [LARGE SCALE GENOMIC DNA]</scope>
    <source>
        <tissue evidence="1">The whole plant</tissue>
    </source>
</reference>
<protein>
    <submittedName>
        <fullName evidence="1">ABC transporter G family member 41</fullName>
    </submittedName>
</protein>
<dbReference type="EMBL" id="KZ503378">
    <property type="protein sequence ID" value="PKU65133.1"/>
    <property type="molecule type" value="Genomic_DNA"/>
</dbReference>
<keyword evidence="2" id="KW-1185">Reference proteome</keyword>
<evidence type="ECO:0000313" key="2">
    <source>
        <dbReference type="Proteomes" id="UP000233837"/>
    </source>
</evidence>
<evidence type="ECO:0000313" key="1">
    <source>
        <dbReference type="EMBL" id="PKU65133.1"/>
    </source>
</evidence>
<gene>
    <name evidence="1" type="primary">ABCG41</name>
    <name evidence="1" type="ORF">MA16_Dca004749</name>
</gene>
<sequence>MPVVLEEGEFQEGSQCGELGSRDVPKDLVLGDSIKSATDSHLEPYLEIIPCSINVFNLLSDSDIGHDIIGEAGLNSKSEADKKVLEVDVNSLLSFDGLLAANAFCHSILLHLLLLYIYGIRIEVGVELPTTEVRYRNLSVEARCKVVAGKPVPTLWSAMKGFLKKIVEEVERLLCWWKSDGMAKDGGRIKNG</sequence>
<dbReference type="AlphaFoldDB" id="A0A2I0VP18"/>
<accession>A0A2I0VP18</accession>
<dbReference type="Proteomes" id="UP000233837">
    <property type="component" value="Unassembled WGS sequence"/>
</dbReference>